<evidence type="ECO:0000313" key="2">
    <source>
        <dbReference type="EMBL" id="BDS09701.1"/>
    </source>
</evidence>
<evidence type="ECO:0000256" key="1">
    <source>
        <dbReference type="SAM" id="SignalP"/>
    </source>
</evidence>
<proteinExistence type="predicted"/>
<dbReference type="EMBL" id="AP026867">
    <property type="protein sequence ID" value="BDS09701.1"/>
    <property type="molecule type" value="Genomic_DNA"/>
</dbReference>
<keyword evidence="3" id="KW-1185">Reference proteome</keyword>
<name>A0A915VKI9_9BACT</name>
<keyword evidence="1" id="KW-0732">Signal</keyword>
<dbReference type="Proteomes" id="UP001060919">
    <property type="component" value="Chromosome"/>
</dbReference>
<feature type="chain" id="PRO_5037135175" evidence="1">
    <location>
        <begin position="19"/>
        <end position="161"/>
    </location>
</feature>
<organism evidence="2 3">
    <name type="scientific">Aureispira anguillae</name>
    <dbReference type="NCBI Taxonomy" id="2864201"/>
    <lineage>
        <taxon>Bacteria</taxon>
        <taxon>Pseudomonadati</taxon>
        <taxon>Bacteroidota</taxon>
        <taxon>Saprospiria</taxon>
        <taxon>Saprospirales</taxon>
        <taxon>Saprospiraceae</taxon>
        <taxon>Aureispira</taxon>
    </lineage>
</organism>
<dbReference type="KEGG" id="aup:AsAng_0004050"/>
<protein>
    <submittedName>
        <fullName evidence="2">Uncharacterized protein</fullName>
    </submittedName>
</protein>
<evidence type="ECO:0000313" key="3">
    <source>
        <dbReference type="Proteomes" id="UP001060919"/>
    </source>
</evidence>
<reference evidence="2" key="1">
    <citation type="submission" date="2022-09" db="EMBL/GenBank/DDBJ databases">
        <title>Aureispira anguillicida sp. nov., isolated from Leptocephalus of Japanese eel Anguilla japonica.</title>
        <authorList>
            <person name="Yuasa K."/>
            <person name="Mekata T."/>
            <person name="Ikunari K."/>
        </authorList>
    </citation>
    <scope>NUCLEOTIDE SEQUENCE</scope>
    <source>
        <strain evidence="2">EL160426</strain>
    </source>
</reference>
<accession>A0A915VKI9</accession>
<gene>
    <name evidence="2" type="ORF">AsAng_0004050</name>
</gene>
<dbReference type="AlphaFoldDB" id="A0A915VKI9"/>
<dbReference type="RefSeq" id="WP_264791067.1">
    <property type="nucleotide sequence ID" value="NZ_AP026867.1"/>
</dbReference>
<feature type="signal peptide" evidence="1">
    <location>
        <begin position="1"/>
        <end position="18"/>
    </location>
</feature>
<sequence length="161" mass="17937">MKASSILFLLLMATMSLGQTVAKPNAQLLDTAIDQYLKEMNRHFGITPTQFIIETTDKTNYQAIKKKVGNTAIVVKTKKELQDYSRQKVGEAIGFFVIDVEKTGDKYTVDIMDDGIQCTLQDGNPNFSYDSVGIGRACILTFDGNFVFEHIDCLLLPSDPK</sequence>